<dbReference type="Gene3D" id="3.40.50.150">
    <property type="entry name" value="Vaccinia Virus protein VP39"/>
    <property type="match status" value="1"/>
</dbReference>
<proteinExistence type="predicted"/>
<dbReference type="Pfam" id="PF05050">
    <property type="entry name" value="Methyltransf_21"/>
    <property type="match status" value="1"/>
</dbReference>
<dbReference type="SUPFAM" id="SSF53335">
    <property type="entry name" value="S-adenosyl-L-methionine-dependent methyltransferases"/>
    <property type="match status" value="1"/>
</dbReference>
<evidence type="ECO:0000259" key="1">
    <source>
        <dbReference type="Pfam" id="PF05050"/>
    </source>
</evidence>
<sequence>MFFDIGANVGLWAEANIHATDKIIAVEASPITFMKLVNNVKNSNIVCINFAACNNDGKDITFYQGDADTLSTVNEDWFLDPESRFHNHPHFPIICKTITLDALIAEFGIPDLIKIDVEAGEYECISSLTQKVNLLCFEWASEVNAITFKCLDYLLTIGFTEFYLQNGDAYTFRPKSEDFYSIDTVKLHLMNSVIRLDMGMVWCR</sequence>
<accession>A0A6C0LN08</accession>
<dbReference type="InterPro" id="IPR006342">
    <property type="entry name" value="FkbM_mtfrase"/>
</dbReference>
<reference evidence="2" key="1">
    <citation type="journal article" date="2020" name="Nature">
        <title>Giant virus diversity and host interactions through global metagenomics.</title>
        <authorList>
            <person name="Schulz F."/>
            <person name="Roux S."/>
            <person name="Paez-Espino D."/>
            <person name="Jungbluth S."/>
            <person name="Walsh D.A."/>
            <person name="Denef V.J."/>
            <person name="McMahon K.D."/>
            <person name="Konstantinidis K.T."/>
            <person name="Eloe-Fadrosh E.A."/>
            <person name="Kyrpides N.C."/>
            <person name="Woyke T."/>
        </authorList>
    </citation>
    <scope>NUCLEOTIDE SEQUENCE</scope>
    <source>
        <strain evidence="2">GVMAG-M-3300027963-9</strain>
    </source>
</reference>
<evidence type="ECO:0000313" key="2">
    <source>
        <dbReference type="EMBL" id="QHU32316.1"/>
    </source>
</evidence>
<protein>
    <recommendedName>
        <fullName evidence="1">Methyltransferase FkbM domain-containing protein</fullName>
    </recommendedName>
</protein>
<feature type="domain" description="Methyltransferase FkbM" evidence="1">
    <location>
        <begin position="4"/>
        <end position="127"/>
    </location>
</feature>
<name>A0A6C0LN08_9ZZZZ</name>
<dbReference type="NCBIfam" id="TIGR01444">
    <property type="entry name" value="fkbM_fam"/>
    <property type="match status" value="1"/>
</dbReference>
<dbReference type="PANTHER" id="PTHR34203">
    <property type="entry name" value="METHYLTRANSFERASE, FKBM FAMILY PROTEIN"/>
    <property type="match status" value="1"/>
</dbReference>
<dbReference type="InterPro" id="IPR052514">
    <property type="entry name" value="SAM-dependent_MTase"/>
</dbReference>
<dbReference type="PANTHER" id="PTHR34203:SF15">
    <property type="entry name" value="SLL1173 PROTEIN"/>
    <property type="match status" value="1"/>
</dbReference>
<dbReference type="AlphaFoldDB" id="A0A6C0LN08"/>
<organism evidence="2">
    <name type="scientific">viral metagenome</name>
    <dbReference type="NCBI Taxonomy" id="1070528"/>
    <lineage>
        <taxon>unclassified sequences</taxon>
        <taxon>metagenomes</taxon>
        <taxon>organismal metagenomes</taxon>
    </lineage>
</organism>
<dbReference type="InterPro" id="IPR029063">
    <property type="entry name" value="SAM-dependent_MTases_sf"/>
</dbReference>
<dbReference type="EMBL" id="MN740538">
    <property type="protein sequence ID" value="QHU32316.1"/>
    <property type="molecule type" value="Genomic_DNA"/>
</dbReference>